<keyword evidence="1" id="KW-1133">Transmembrane helix</keyword>
<keyword evidence="3" id="KW-1185">Reference proteome</keyword>
<comment type="caution">
    <text evidence="2">The sequence shown here is derived from an EMBL/GenBank/DDBJ whole genome shotgun (WGS) entry which is preliminary data.</text>
</comment>
<dbReference type="Proteomes" id="UP000739565">
    <property type="component" value="Unassembled WGS sequence"/>
</dbReference>
<gene>
    <name evidence="2" type="ORF">KZZ10_02240</name>
</gene>
<name>A0A953N7I3_9BURK</name>
<protein>
    <submittedName>
        <fullName evidence="2">Uncharacterized protein</fullName>
    </submittedName>
</protein>
<reference evidence="2" key="1">
    <citation type="submission" date="2021-07" db="EMBL/GenBank/DDBJ databases">
        <title>New genus and species of the family Alcaligenaceae.</title>
        <authorList>
            <person name="Hahn M.W."/>
        </authorList>
    </citation>
    <scope>NUCLEOTIDE SEQUENCE</scope>
    <source>
        <strain evidence="2">LF4-65</strain>
    </source>
</reference>
<proteinExistence type="predicted"/>
<sequence>MTREVRHNYSPSFVAAHSTAPSLKSKVADVLLLAFWAAMIPGFMWVGSAAGF</sequence>
<evidence type="ECO:0000256" key="1">
    <source>
        <dbReference type="SAM" id="Phobius"/>
    </source>
</evidence>
<dbReference type="RefSeq" id="WP_259659878.1">
    <property type="nucleotide sequence ID" value="NZ_JAHXRI010000004.1"/>
</dbReference>
<evidence type="ECO:0000313" key="2">
    <source>
        <dbReference type="EMBL" id="MBZ1349453.1"/>
    </source>
</evidence>
<dbReference type="EMBL" id="JAHXRI010000004">
    <property type="protein sequence ID" value="MBZ1349453.1"/>
    <property type="molecule type" value="Genomic_DNA"/>
</dbReference>
<evidence type="ECO:0000313" key="3">
    <source>
        <dbReference type="Proteomes" id="UP000739565"/>
    </source>
</evidence>
<accession>A0A953N7I3</accession>
<feature type="transmembrane region" description="Helical" evidence="1">
    <location>
        <begin position="30"/>
        <end position="50"/>
    </location>
</feature>
<dbReference type="AlphaFoldDB" id="A0A953N7I3"/>
<keyword evidence="1" id="KW-0812">Transmembrane</keyword>
<keyword evidence="1" id="KW-0472">Membrane</keyword>
<organism evidence="2 3">
    <name type="scientific">Zwartia hollandica</name>
    <dbReference type="NCBI Taxonomy" id="324606"/>
    <lineage>
        <taxon>Bacteria</taxon>
        <taxon>Pseudomonadati</taxon>
        <taxon>Pseudomonadota</taxon>
        <taxon>Betaproteobacteria</taxon>
        <taxon>Burkholderiales</taxon>
        <taxon>Alcaligenaceae</taxon>
        <taxon>Zwartia</taxon>
    </lineage>
</organism>